<evidence type="ECO:0000256" key="1">
    <source>
        <dbReference type="SAM" id="MobiDB-lite"/>
    </source>
</evidence>
<gene>
    <name evidence="2" type="ORF">LCGC14_2872240</name>
</gene>
<proteinExistence type="predicted"/>
<comment type="caution">
    <text evidence="2">The sequence shown here is derived from an EMBL/GenBank/DDBJ whole genome shotgun (WGS) entry which is preliminary data.</text>
</comment>
<protein>
    <submittedName>
        <fullName evidence="2">Uncharacterized protein</fullName>
    </submittedName>
</protein>
<accession>A0A0F9ATS9</accession>
<feature type="non-terminal residue" evidence="2">
    <location>
        <position position="1"/>
    </location>
</feature>
<feature type="region of interest" description="Disordered" evidence="1">
    <location>
        <begin position="286"/>
        <end position="324"/>
    </location>
</feature>
<reference evidence="2" key="1">
    <citation type="journal article" date="2015" name="Nature">
        <title>Complex archaea that bridge the gap between prokaryotes and eukaryotes.</title>
        <authorList>
            <person name="Spang A."/>
            <person name="Saw J.H."/>
            <person name="Jorgensen S.L."/>
            <person name="Zaremba-Niedzwiedzka K."/>
            <person name="Martijn J."/>
            <person name="Lind A.E."/>
            <person name="van Eijk R."/>
            <person name="Schleper C."/>
            <person name="Guy L."/>
            <person name="Ettema T.J."/>
        </authorList>
    </citation>
    <scope>NUCLEOTIDE SEQUENCE</scope>
</reference>
<evidence type="ECO:0000313" key="2">
    <source>
        <dbReference type="EMBL" id="KKK75586.1"/>
    </source>
</evidence>
<organism evidence="2">
    <name type="scientific">marine sediment metagenome</name>
    <dbReference type="NCBI Taxonomy" id="412755"/>
    <lineage>
        <taxon>unclassified sequences</taxon>
        <taxon>metagenomes</taxon>
        <taxon>ecological metagenomes</taxon>
    </lineage>
</organism>
<name>A0A0F9ATS9_9ZZZZ</name>
<dbReference type="AlphaFoldDB" id="A0A0F9ATS9"/>
<sequence length="324" mass="34811">PIIRIPNSHNHDALGDHVQSLNHAINELFNLMLDGGIASVWGIKQLRLDKLTEPSQASGGIAQGTTLLISEDTPAGVKVLETVTEGEVPSDTMAVFEMLVREFNAAVLANEISLGQLPPKQVLATEVVAAQQSQAVTLDSITSDLEVGLIGKTIRKSWLTILQNADDLSSEQVVGAIGPRAALALLRLSPPERFALFATRCQFKVSGLSSTLSRVRDFQKYMALMQAVSINPLLMQAFAKRFSADKTIRWLMKSLNIDPEQMEKSPEELARLGQDMREMADVFSRLAGPGSRTGGSGPGAEETGEPALPAEINQAANPMTGMVG</sequence>
<dbReference type="EMBL" id="LAZR01055797">
    <property type="protein sequence ID" value="KKK75586.1"/>
    <property type="molecule type" value="Genomic_DNA"/>
</dbReference>